<dbReference type="InterPro" id="IPR005625">
    <property type="entry name" value="PepSY-ass_TM"/>
</dbReference>
<organism evidence="3 4">
    <name type="scientific">Sphingobacterium mizutaii</name>
    <dbReference type="NCBI Taxonomy" id="1010"/>
    <lineage>
        <taxon>Bacteria</taxon>
        <taxon>Pseudomonadati</taxon>
        <taxon>Bacteroidota</taxon>
        <taxon>Sphingobacteriia</taxon>
        <taxon>Sphingobacteriales</taxon>
        <taxon>Sphingobacteriaceae</taxon>
        <taxon>Sphingobacterium</taxon>
    </lineage>
</organism>
<feature type="transmembrane region" description="Helical" evidence="2">
    <location>
        <begin position="450"/>
        <end position="472"/>
    </location>
</feature>
<feature type="transmembrane region" description="Helical" evidence="2">
    <location>
        <begin position="407"/>
        <end position="430"/>
    </location>
</feature>
<keyword evidence="2" id="KW-0812">Transmembrane</keyword>
<keyword evidence="2" id="KW-1133">Transmembrane helix</keyword>
<feature type="transmembrane region" description="Helical" evidence="2">
    <location>
        <begin position="198"/>
        <end position="222"/>
    </location>
</feature>
<dbReference type="EMBL" id="LT906468">
    <property type="protein sequence ID" value="SNV48932.1"/>
    <property type="molecule type" value="Genomic_DNA"/>
</dbReference>
<dbReference type="PANTHER" id="PTHR34219">
    <property type="entry name" value="IRON-REGULATED INNER MEMBRANE PROTEIN-RELATED"/>
    <property type="match status" value="1"/>
</dbReference>
<feature type="transmembrane region" description="Helical" evidence="2">
    <location>
        <begin position="37"/>
        <end position="58"/>
    </location>
</feature>
<dbReference type="Proteomes" id="UP000215355">
    <property type="component" value="Chromosome 1"/>
</dbReference>
<feature type="transmembrane region" description="Helical" evidence="2">
    <location>
        <begin position="543"/>
        <end position="564"/>
    </location>
</feature>
<feature type="transmembrane region" description="Helical" evidence="2">
    <location>
        <begin position="479"/>
        <end position="497"/>
    </location>
</feature>
<evidence type="ECO:0000313" key="3">
    <source>
        <dbReference type="EMBL" id="SNV48932.1"/>
    </source>
</evidence>
<feature type="transmembrane region" description="Helical" evidence="2">
    <location>
        <begin position="509"/>
        <end position="531"/>
    </location>
</feature>
<reference evidence="3 4" key="1">
    <citation type="submission" date="2017-06" db="EMBL/GenBank/DDBJ databases">
        <authorList>
            <consortium name="Pathogen Informatics"/>
        </authorList>
    </citation>
    <scope>NUCLEOTIDE SEQUENCE [LARGE SCALE GENOMIC DNA]</scope>
    <source>
        <strain evidence="3 4">NCTC12149</strain>
    </source>
</reference>
<protein>
    <submittedName>
        <fullName evidence="3">Uncharacterized iron-regulated membrane protein</fullName>
    </submittedName>
</protein>
<sequence length="585" mass="67182">MVSISSASNTILSSIFNQVNLKMKIRNYNIYFNTHTISGIIICALLYVIFFAGSFSFFKKEISAWQNNISFYNQKVEAQQYSGFLDSVSNGYNLQGRDIIFYLQQNGAKGYVNFSASKDTIINKENLAAQAKKPEGASKGKGRRGRGGDDDSKYLNHDFIHNKTGDYSANYDMGEFLYRLHFLAQLNEVPIRVGIAPFGYLIAGITSFLFLFALITGLLLHWDKVVSNFFVFRPFNKWKTVWTDMHTALGVIGFPYQFMFAVTGVVLIINTVLITPFANVLYEEKTDKLYEDLETIHTYPLEYSYKKLEKEFRLSDYLEKAKKKWPLSEYKRISIKNFGDENMYLVIEVEPHYNRSFAGSGILAIQVLNNKVLEEKSPYTDVNYINRVRSLIYRLHFGDFGGYPVKAVYFILGVLGCLVIVSGILIWLVARDKNNVIPRKRKFNFWAANVFLSICLSMLPVTAFTFIAIKIASPVTQEFIYAFYFRSWLIISLYYIIRRNLNRTNRETLFLGAVAAILVPIVNGIKTGCWFWDNFISGKMDLFIVDFLWLLLGIVSLSVFMYLLSSKRVGDVSHPVQYNLSRKAK</sequence>
<accession>A0AAJ4XAI3</accession>
<dbReference type="Pfam" id="PF03929">
    <property type="entry name" value="PepSY_TM"/>
    <property type="match status" value="1"/>
</dbReference>
<feature type="region of interest" description="Disordered" evidence="1">
    <location>
        <begin position="129"/>
        <end position="150"/>
    </location>
</feature>
<dbReference type="KEGG" id="smiz:4412673_01647"/>
<evidence type="ECO:0000256" key="2">
    <source>
        <dbReference type="SAM" id="Phobius"/>
    </source>
</evidence>
<name>A0AAJ4XAI3_9SPHI</name>
<keyword evidence="2" id="KW-0472">Membrane</keyword>
<evidence type="ECO:0000256" key="1">
    <source>
        <dbReference type="SAM" id="MobiDB-lite"/>
    </source>
</evidence>
<proteinExistence type="predicted"/>
<evidence type="ECO:0000313" key="4">
    <source>
        <dbReference type="Proteomes" id="UP000215355"/>
    </source>
</evidence>
<dbReference type="PANTHER" id="PTHR34219:SF3">
    <property type="entry name" value="BLL7967 PROTEIN"/>
    <property type="match status" value="1"/>
</dbReference>
<dbReference type="AlphaFoldDB" id="A0AAJ4XAI3"/>
<gene>
    <name evidence="3" type="ORF">SAMEA4412673_01647</name>
</gene>
<feature type="transmembrane region" description="Helical" evidence="2">
    <location>
        <begin position="258"/>
        <end position="282"/>
    </location>
</feature>